<dbReference type="EMBL" id="JX307851">
    <property type="protein sequence ID" value="AGN11896.1"/>
    <property type="molecule type" value="Genomic_DNA"/>
</dbReference>
<dbReference type="InterPro" id="IPR036388">
    <property type="entry name" value="WH-like_DNA-bd_sf"/>
</dbReference>
<dbReference type="PROSITE" id="PS50043">
    <property type="entry name" value="HTH_LUXR_2"/>
    <property type="match status" value="1"/>
</dbReference>
<feature type="domain" description="HTH luxR-type" evidence="1">
    <location>
        <begin position="211"/>
        <end position="276"/>
    </location>
</feature>
<dbReference type="Pfam" id="PF00196">
    <property type="entry name" value="GerE"/>
    <property type="match status" value="1"/>
</dbReference>
<reference evidence="2" key="1">
    <citation type="journal article" date="2013" name="J. Nat. Prod.">
        <title>Genomics-Guided Discovery of Thailanstatins A, B, and C As Pre-mRNA Splicing Inhibitors and Antiproliferative Agents from Burkholderia thailandensis MSMB43.</title>
        <authorList>
            <person name="Liu X."/>
            <person name="Biswas S."/>
            <person name="Berg M.G."/>
            <person name="Antapli C.M."/>
            <person name="Xie F."/>
            <person name="Wang Q."/>
            <person name="Tang M.C."/>
            <person name="Tang G.L."/>
            <person name="Zhang L."/>
            <person name="Dreyfuss G."/>
            <person name="Cheng Y.Q."/>
        </authorList>
    </citation>
    <scope>NUCLEOTIDE SEQUENCE</scope>
    <source>
        <strain evidence="2">MSMB43</strain>
    </source>
</reference>
<dbReference type="Gene3D" id="1.10.10.10">
    <property type="entry name" value="Winged helix-like DNA-binding domain superfamily/Winged helix DNA-binding domain"/>
    <property type="match status" value="1"/>
</dbReference>
<dbReference type="InterPro" id="IPR016032">
    <property type="entry name" value="Sig_transdc_resp-reg_C-effctor"/>
</dbReference>
<dbReference type="GO" id="GO:0003677">
    <property type="term" value="F:DNA binding"/>
    <property type="evidence" value="ECO:0007669"/>
    <property type="project" value="InterPro"/>
</dbReference>
<evidence type="ECO:0000259" key="1">
    <source>
        <dbReference type="PROSITE" id="PS50043"/>
    </source>
</evidence>
<organism evidence="2">
    <name type="scientific">Burkholderia thailandensis</name>
    <dbReference type="NCBI Taxonomy" id="57975"/>
    <lineage>
        <taxon>Bacteria</taxon>
        <taxon>Pseudomonadati</taxon>
        <taxon>Pseudomonadota</taxon>
        <taxon>Betaproteobacteria</taxon>
        <taxon>Burkholderiales</taxon>
        <taxon>Burkholderiaceae</taxon>
        <taxon>Burkholderia</taxon>
        <taxon>pseudomallei group</taxon>
    </lineage>
</organism>
<dbReference type="AlphaFoldDB" id="R9S788"/>
<proteinExistence type="predicted"/>
<dbReference type="PRINTS" id="PR00038">
    <property type="entry name" value="HTHLUXR"/>
</dbReference>
<evidence type="ECO:0000313" key="2">
    <source>
        <dbReference type="EMBL" id="AGN11896.1"/>
    </source>
</evidence>
<sequence>MEETGLVDIFCKLGKVISSIGAERFATDLHSLFVASMNVEATKITAWSINDMKREVVDVHLLGAFTSQHQDLWADILNVDLEKKSVEHPLSKKVLAARDTQLIHMNVLRPNQDEFGLTSSPYHDRGFQCHLVSCKTNRRYVISLCRSPQARDFTIQEMSLLKSYAETLMPLVEMHSSHRRCAMSDRPAKIPGHTVCSTGVESVRQGFEHRLKDAAIMLSDREIEVCVGLLTGNTFREMATELGVKSSTVETYIKRAAAKLGFKGRHGLIKWVLDEA</sequence>
<dbReference type="SMART" id="SM00421">
    <property type="entry name" value="HTH_LUXR"/>
    <property type="match status" value="1"/>
</dbReference>
<accession>R9S788</accession>
<dbReference type="GO" id="GO:0006355">
    <property type="term" value="P:regulation of DNA-templated transcription"/>
    <property type="evidence" value="ECO:0007669"/>
    <property type="project" value="InterPro"/>
</dbReference>
<dbReference type="InterPro" id="IPR000792">
    <property type="entry name" value="Tscrpt_reg_LuxR_C"/>
</dbReference>
<name>R9S788_BURTH</name>
<dbReference type="SUPFAM" id="SSF46894">
    <property type="entry name" value="C-terminal effector domain of the bipartite response regulators"/>
    <property type="match status" value="1"/>
</dbReference>
<gene>
    <name evidence="2" type="primary">tstA</name>
</gene>
<protein>
    <submittedName>
        <fullName evidence="2">TstA</fullName>
    </submittedName>
</protein>